<dbReference type="PANTHER" id="PTHR47331">
    <property type="entry name" value="PHD-TYPE DOMAIN-CONTAINING PROTEIN"/>
    <property type="match status" value="1"/>
</dbReference>
<dbReference type="SUPFAM" id="SSF56672">
    <property type="entry name" value="DNA/RNA polymerases"/>
    <property type="match status" value="1"/>
</dbReference>
<gene>
    <name evidence="2" type="primary">LOC138928074</name>
</gene>
<reference evidence="2" key="2">
    <citation type="submission" date="2025-08" db="UniProtKB">
        <authorList>
            <consortium name="RefSeq"/>
        </authorList>
    </citation>
    <scope>IDENTIFICATION</scope>
    <source>
        <strain evidence="2">14028-0561.14</strain>
        <tissue evidence="2">Whole fly</tissue>
    </source>
</reference>
<reference evidence="1" key="1">
    <citation type="submission" date="2025-05" db="UniProtKB">
        <authorList>
            <consortium name="RefSeq"/>
        </authorList>
    </citation>
    <scope>NUCLEOTIDE SEQUENCE [LARGE SCALE GENOMIC DNA]</scope>
    <source>
        <strain evidence="1">14028-0561.14</strain>
    </source>
</reference>
<dbReference type="PANTHER" id="PTHR47331:SF1">
    <property type="entry name" value="GAG-LIKE PROTEIN"/>
    <property type="match status" value="1"/>
</dbReference>
<accession>A0ABM4GCL4</accession>
<dbReference type="Proteomes" id="UP001652661">
    <property type="component" value="Chromosome 2R"/>
</dbReference>
<protein>
    <submittedName>
        <fullName evidence="2">Uncharacterized protein</fullName>
    </submittedName>
</protein>
<sequence length="152" mass="17338">MDIWDCHLGRGGLPKRDRMRTQMSLDGFNVEKKLKRNGQLALEYDRIIKDYVSKGYARKLQPNEVTVKSDNLWYLPHFGVENPNKPGKVRLVFVAAANVGGTSLSSALDKGPQHYKPLPAVLFHFREEAVEVCGDIKEMFHQVLIRPEDRCS</sequence>
<organism evidence="1 2">
    <name type="scientific">Drosophila kikkawai</name>
    <name type="common">Fruit fly</name>
    <dbReference type="NCBI Taxonomy" id="30033"/>
    <lineage>
        <taxon>Eukaryota</taxon>
        <taxon>Metazoa</taxon>
        <taxon>Ecdysozoa</taxon>
        <taxon>Arthropoda</taxon>
        <taxon>Hexapoda</taxon>
        <taxon>Insecta</taxon>
        <taxon>Pterygota</taxon>
        <taxon>Neoptera</taxon>
        <taxon>Endopterygota</taxon>
        <taxon>Diptera</taxon>
        <taxon>Brachycera</taxon>
        <taxon>Muscomorpha</taxon>
        <taxon>Ephydroidea</taxon>
        <taxon>Drosophilidae</taxon>
        <taxon>Drosophila</taxon>
        <taxon>Sophophora</taxon>
    </lineage>
</organism>
<proteinExistence type="predicted"/>
<evidence type="ECO:0000313" key="2">
    <source>
        <dbReference type="RefSeq" id="XP_070140458.1"/>
    </source>
</evidence>
<name>A0ABM4GCL4_DROKI</name>
<dbReference type="RefSeq" id="XP_070140458.1">
    <property type="nucleotide sequence ID" value="XM_070284357.1"/>
</dbReference>
<dbReference type="GeneID" id="138928074"/>
<dbReference type="InterPro" id="IPR043502">
    <property type="entry name" value="DNA/RNA_pol_sf"/>
</dbReference>
<evidence type="ECO:0000313" key="1">
    <source>
        <dbReference type="Proteomes" id="UP001652661"/>
    </source>
</evidence>
<keyword evidence="1" id="KW-1185">Reference proteome</keyword>